<sequence length="148" mass="17045">MVDVKPTILEDQRAKEASRSRTQHRQNMLFRALSTKITYKALGLLYQQCLQATAELNDRQPHTVCMASFSQQYGLPCKHEMLRLLYNEEGTNPPRIVARRAIGLYQIASFWHLQAEYDGVLRLQDPIIQPRRPAARNVPESIPERIAS</sequence>
<dbReference type="Proteomes" id="UP001433508">
    <property type="component" value="Unassembled WGS sequence"/>
</dbReference>
<dbReference type="EMBL" id="MU971360">
    <property type="protein sequence ID" value="KAK9238148.1"/>
    <property type="molecule type" value="Genomic_DNA"/>
</dbReference>
<reference evidence="2" key="1">
    <citation type="journal article" date="2024" name="Front. Bioeng. Biotechnol.">
        <title>Genome-scale model development and genomic sequencing of the oleaginous clade Lipomyces.</title>
        <authorList>
            <person name="Czajka J.J."/>
            <person name="Han Y."/>
            <person name="Kim J."/>
            <person name="Mondo S.J."/>
            <person name="Hofstad B.A."/>
            <person name="Robles A."/>
            <person name="Haridas S."/>
            <person name="Riley R."/>
            <person name="LaButti K."/>
            <person name="Pangilinan J."/>
            <person name="Andreopoulos W."/>
            <person name="Lipzen A."/>
            <person name="Yan J."/>
            <person name="Wang M."/>
            <person name="Ng V."/>
            <person name="Grigoriev I.V."/>
            <person name="Spatafora J.W."/>
            <person name="Magnuson J.K."/>
            <person name="Baker S.E."/>
            <person name="Pomraning K.R."/>
        </authorList>
    </citation>
    <scope>NUCLEOTIDE SEQUENCE [LARGE SCALE GENOMIC DNA]</scope>
    <source>
        <strain evidence="2">CBS 7786</strain>
    </source>
</reference>
<organism evidence="1 2">
    <name type="scientific">Lipomyces kononenkoae</name>
    <name type="common">Yeast</name>
    <dbReference type="NCBI Taxonomy" id="34357"/>
    <lineage>
        <taxon>Eukaryota</taxon>
        <taxon>Fungi</taxon>
        <taxon>Dikarya</taxon>
        <taxon>Ascomycota</taxon>
        <taxon>Saccharomycotina</taxon>
        <taxon>Lipomycetes</taxon>
        <taxon>Lipomycetales</taxon>
        <taxon>Lipomycetaceae</taxon>
        <taxon>Lipomyces</taxon>
    </lineage>
</organism>
<evidence type="ECO:0000313" key="1">
    <source>
        <dbReference type="EMBL" id="KAK9238148.1"/>
    </source>
</evidence>
<protein>
    <submittedName>
        <fullName evidence="1">Uncharacterized protein</fullName>
    </submittedName>
</protein>
<comment type="caution">
    <text evidence="1">The sequence shown here is derived from an EMBL/GenBank/DDBJ whole genome shotgun (WGS) entry which is preliminary data.</text>
</comment>
<gene>
    <name evidence="1" type="ORF">V1525DRAFT_402138</name>
</gene>
<name>A0ACC3T2L5_LIPKO</name>
<keyword evidence="2" id="KW-1185">Reference proteome</keyword>
<accession>A0ACC3T2L5</accession>
<evidence type="ECO:0000313" key="2">
    <source>
        <dbReference type="Proteomes" id="UP001433508"/>
    </source>
</evidence>
<proteinExistence type="predicted"/>